<proteinExistence type="predicted"/>
<dbReference type="EMBL" id="CAJZBQ010000057">
    <property type="protein sequence ID" value="CAG9334085.1"/>
    <property type="molecule type" value="Genomic_DNA"/>
</dbReference>
<sequence length="357" mass="42228">MAASNSQSMIDFLKNSSFMTADDAKIDSSFEESVIYKPNVAVGYQNDRVVQLEQRLAEKEKILKEMSTIHDETYDNNLALENKLSDCFRERDKLLRENENLKIIIEEKEKKIEKLEKLLSSRQIPVDEDTTIKFTHEKDKFVILKELNALREKYNDREELILNLQGERARLRRQIEELKSNSKRCIDANSRQIEELNKRFFSLEESLDEQLSRRYPSEKTNWKDMINEVSNTLQVHHSELVEKVKHLIKHRKKCKWKKVIAKFREVMKMNGESNFSREDIWRWISNLADERAQLKQKADIIKSIQRDLQCIDSESIPSTIEFLNTQLRSCHRIIGQVKKYFGLPQASTIDELEKAFK</sequence>
<keyword evidence="3" id="KW-1185">Reference proteome</keyword>
<organism evidence="2 3">
    <name type="scientific">Blepharisma stoltei</name>
    <dbReference type="NCBI Taxonomy" id="1481888"/>
    <lineage>
        <taxon>Eukaryota</taxon>
        <taxon>Sar</taxon>
        <taxon>Alveolata</taxon>
        <taxon>Ciliophora</taxon>
        <taxon>Postciliodesmatophora</taxon>
        <taxon>Heterotrichea</taxon>
        <taxon>Heterotrichida</taxon>
        <taxon>Blepharismidae</taxon>
        <taxon>Blepharisma</taxon>
    </lineage>
</organism>
<evidence type="ECO:0000256" key="1">
    <source>
        <dbReference type="SAM" id="Coils"/>
    </source>
</evidence>
<protein>
    <submittedName>
        <fullName evidence="2">Uncharacterized protein</fullName>
    </submittedName>
</protein>
<feature type="coiled-coil region" evidence="1">
    <location>
        <begin position="147"/>
        <end position="213"/>
    </location>
</feature>
<gene>
    <name evidence="2" type="ORF">BSTOLATCC_MIC59887</name>
</gene>
<dbReference type="Proteomes" id="UP001162131">
    <property type="component" value="Unassembled WGS sequence"/>
</dbReference>
<keyword evidence="1" id="KW-0175">Coiled coil</keyword>
<name>A0AAU9K2P3_9CILI</name>
<evidence type="ECO:0000313" key="3">
    <source>
        <dbReference type="Proteomes" id="UP001162131"/>
    </source>
</evidence>
<evidence type="ECO:0000313" key="2">
    <source>
        <dbReference type="EMBL" id="CAG9334085.1"/>
    </source>
</evidence>
<comment type="caution">
    <text evidence="2">The sequence shown here is derived from an EMBL/GenBank/DDBJ whole genome shotgun (WGS) entry which is preliminary data.</text>
</comment>
<feature type="coiled-coil region" evidence="1">
    <location>
        <begin position="49"/>
        <end position="118"/>
    </location>
</feature>
<dbReference type="AlphaFoldDB" id="A0AAU9K2P3"/>
<accession>A0AAU9K2P3</accession>
<reference evidence="2" key="1">
    <citation type="submission" date="2021-09" db="EMBL/GenBank/DDBJ databases">
        <authorList>
            <consortium name="AG Swart"/>
            <person name="Singh M."/>
            <person name="Singh A."/>
            <person name="Seah K."/>
            <person name="Emmerich C."/>
        </authorList>
    </citation>
    <scope>NUCLEOTIDE SEQUENCE</scope>
    <source>
        <strain evidence="2">ATCC30299</strain>
    </source>
</reference>